<gene>
    <name evidence="1" type="ORF">ACFPQ4_21435</name>
</gene>
<keyword evidence="2" id="KW-1185">Reference proteome</keyword>
<accession>A0ABW0R840</accession>
<organism evidence="1 2">
    <name type="scientific">Cohnella yongneupensis</name>
    <dbReference type="NCBI Taxonomy" id="425006"/>
    <lineage>
        <taxon>Bacteria</taxon>
        <taxon>Bacillati</taxon>
        <taxon>Bacillota</taxon>
        <taxon>Bacilli</taxon>
        <taxon>Bacillales</taxon>
        <taxon>Paenibacillaceae</taxon>
        <taxon>Cohnella</taxon>
    </lineage>
</organism>
<proteinExistence type="predicted"/>
<sequence length="204" mass="23570">MRLEMLDKDLTGTKKLLQVLWPVLGSFDDLVLEYEITSLSGVKIYADAYHRAWRAVFEAEGYASHAETITRDRFSFERMRIRTFTNLGYRFMPFSWDELDKRPEACRRSVYEMLGRFGSGGLGVMGARVRWTELSVYERELIRCAWLHNGSFGLPDVCMWLGLKEDATRLVVRKLEPKGLLLRVGGSARHAHRYKLTELAAQLS</sequence>
<protein>
    <recommendedName>
        <fullName evidence="3">MarR family transcriptional regulator</fullName>
    </recommendedName>
</protein>
<dbReference type="RefSeq" id="WP_378113958.1">
    <property type="nucleotide sequence ID" value="NZ_JBHSNC010000057.1"/>
</dbReference>
<evidence type="ECO:0008006" key="3">
    <source>
        <dbReference type="Google" id="ProtNLM"/>
    </source>
</evidence>
<dbReference type="Proteomes" id="UP001596108">
    <property type="component" value="Unassembled WGS sequence"/>
</dbReference>
<evidence type="ECO:0000313" key="2">
    <source>
        <dbReference type="Proteomes" id="UP001596108"/>
    </source>
</evidence>
<evidence type="ECO:0000313" key="1">
    <source>
        <dbReference type="EMBL" id="MFC5531987.1"/>
    </source>
</evidence>
<reference evidence="2" key="1">
    <citation type="journal article" date="2019" name="Int. J. Syst. Evol. Microbiol.">
        <title>The Global Catalogue of Microorganisms (GCM) 10K type strain sequencing project: providing services to taxonomists for standard genome sequencing and annotation.</title>
        <authorList>
            <consortium name="The Broad Institute Genomics Platform"/>
            <consortium name="The Broad Institute Genome Sequencing Center for Infectious Disease"/>
            <person name="Wu L."/>
            <person name="Ma J."/>
        </authorList>
    </citation>
    <scope>NUCLEOTIDE SEQUENCE [LARGE SCALE GENOMIC DNA]</scope>
    <source>
        <strain evidence="2">CGMCC 1.18578</strain>
    </source>
</reference>
<name>A0ABW0R840_9BACL</name>
<dbReference type="EMBL" id="JBHSNC010000057">
    <property type="protein sequence ID" value="MFC5531987.1"/>
    <property type="molecule type" value="Genomic_DNA"/>
</dbReference>
<comment type="caution">
    <text evidence="1">The sequence shown here is derived from an EMBL/GenBank/DDBJ whole genome shotgun (WGS) entry which is preliminary data.</text>
</comment>